<dbReference type="AlphaFoldDB" id="A0A1G7HI41"/>
<organism evidence="1 2">
    <name type="scientific">Ulvibacter litoralis</name>
    <dbReference type="NCBI Taxonomy" id="227084"/>
    <lineage>
        <taxon>Bacteria</taxon>
        <taxon>Pseudomonadati</taxon>
        <taxon>Bacteroidota</taxon>
        <taxon>Flavobacteriia</taxon>
        <taxon>Flavobacteriales</taxon>
        <taxon>Flavobacteriaceae</taxon>
        <taxon>Ulvibacter</taxon>
    </lineage>
</organism>
<name>A0A1G7HI41_9FLAO</name>
<keyword evidence="2" id="KW-1185">Reference proteome</keyword>
<gene>
    <name evidence="1" type="ORF">SAMN05421855_104111</name>
</gene>
<dbReference type="STRING" id="227084.SAMN05421855_104111"/>
<reference evidence="1 2" key="1">
    <citation type="submission" date="2016-10" db="EMBL/GenBank/DDBJ databases">
        <authorList>
            <person name="de Groot N.N."/>
        </authorList>
    </citation>
    <scope>NUCLEOTIDE SEQUENCE [LARGE SCALE GENOMIC DNA]</scope>
    <source>
        <strain evidence="1 2">DSM 16195</strain>
    </source>
</reference>
<proteinExistence type="predicted"/>
<evidence type="ECO:0000313" key="1">
    <source>
        <dbReference type="EMBL" id="SDF00177.1"/>
    </source>
</evidence>
<dbReference type="RefSeq" id="WP_175445453.1">
    <property type="nucleotide sequence ID" value="NZ_BMWO01000004.1"/>
</dbReference>
<dbReference type="EMBL" id="FNBA01000004">
    <property type="protein sequence ID" value="SDF00177.1"/>
    <property type="molecule type" value="Genomic_DNA"/>
</dbReference>
<dbReference type="InterPro" id="IPR045459">
    <property type="entry name" value="DUF5908"/>
</dbReference>
<accession>A0A1G7HI41</accession>
<protein>
    <submittedName>
        <fullName evidence="1">Uncharacterized protein</fullName>
    </submittedName>
</protein>
<dbReference type="Pfam" id="PF19265">
    <property type="entry name" value="DUF5908"/>
    <property type="match status" value="1"/>
</dbReference>
<evidence type="ECO:0000313" key="2">
    <source>
        <dbReference type="Proteomes" id="UP000199321"/>
    </source>
</evidence>
<sequence>MPIEIKELIIKVTVNDPNQTNASAEKKSGEKAEEIMRACIEQVLEIQNRKKER</sequence>
<dbReference type="Proteomes" id="UP000199321">
    <property type="component" value="Unassembled WGS sequence"/>
</dbReference>